<reference evidence="1" key="1">
    <citation type="submission" date="2019-08" db="EMBL/GenBank/DDBJ databases">
        <authorList>
            <person name="Kucharzyk K."/>
            <person name="Murdoch R.W."/>
            <person name="Higgins S."/>
            <person name="Loffler F."/>
        </authorList>
    </citation>
    <scope>NUCLEOTIDE SEQUENCE</scope>
</reference>
<dbReference type="Gene3D" id="3.90.1010.20">
    <property type="match status" value="1"/>
</dbReference>
<protein>
    <recommendedName>
        <fullName evidence="2">FMN-binding domain-containing protein</fullName>
    </recommendedName>
</protein>
<sequence>MKKTFAISSLSALIILITACSYNNFNFKKLALYNPANEYFIAELTNLHYLIETLPINKLKEVYPKYSKGCKFPETTQGYSDGKYYGESPEDAFGYKHVIKFEIKEGKFTNIFYDEVKEGKKSKRFSEEYCKKMAPCGTDPSKAYPKLEEELIAKQNIASVDGVSGATYSTYRFRYAASMALMHASIHTKK</sequence>
<dbReference type="PROSITE" id="PS51257">
    <property type="entry name" value="PROKAR_LIPOPROTEIN"/>
    <property type="match status" value="1"/>
</dbReference>
<dbReference type="AlphaFoldDB" id="A0A645CMA4"/>
<gene>
    <name evidence="1" type="ORF">SDC9_125029</name>
</gene>
<evidence type="ECO:0000313" key="1">
    <source>
        <dbReference type="EMBL" id="MPM78019.1"/>
    </source>
</evidence>
<name>A0A645CMA4_9ZZZZ</name>
<dbReference type="EMBL" id="VSSQ01028337">
    <property type="protein sequence ID" value="MPM78019.1"/>
    <property type="molecule type" value="Genomic_DNA"/>
</dbReference>
<evidence type="ECO:0008006" key="2">
    <source>
        <dbReference type="Google" id="ProtNLM"/>
    </source>
</evidence>
<organism evidence="1">
    <name type="scientific">bioreactor metagenome</name>
    <dbReference type="NCBI Taxonomy" id="1076179"/>
    <lineage>
        <taxon>unclassified sequences</taxon>
        <taxon>metagenomes</taxon>
        <taxon>ecological metagenomes</taxon>
    </lineage>
</organism>
<proteinExistence type="predicted"/>
<accession>A0A645CMA4</accession>
<comment type="caution">
    <text evidence="1">The sequence shown here is derived from an EMBL/GenBank/DDBJ whole genome shotgun (WGS) entry which is preliminary data.</text>
</comment>